<evidence type="ECO:0000313" key="1">
    <source>
        <dbReference type="Proteomes" id="UP000887577"/>
    </source>
</evidence>
<accession>A0A914YNJ6</accession>
<sequence>MFPLGKSDCDKPKRIRKLASVGYVHGCAEHFLLKSFLKNFPVSNFEKLCFPPNEHALSYSLKIKNHYCRCKEEMCNNPEKDFVNADYVAPPSSQISSGSEVHLPGTALTSSATTASSSFFSSSSKTVTLATTVIGTNALTISLSSNHQADPLKFILSNLIAFLIYQMF</sequence>
<dbReference type="WBParaSite" id="PSU_v2.g2438.t1">
    <property type="protein sequence ID" value="PSU_v2.g2438.t1"/>
    <property type="gene ID" value="PSU_v2.g2438"/>
</dbReference>
<name>A0A914YNJ6_9BILA</name>
<evidence type="ECO:0000313" key="2">
    <source>
        <dbReference type="WBParaSite" id="PSU_v2.g2438.t1"/>
    </source>
</evidence>
<proteinExistence type="predicted"/>
<protein>
    <submittedName>
        <fullName evidence="2">Uncharacterized protein</fullName>
    </submittedName>
</protein>
<organism evidence="1 2">
    <name type="scientific">Panagrolaimus superbus</name>
    <dbReference type="NCBI Taxonomy" id="310955"/>
    <lineage>
        <taxon>Eukaryota</taxon>
        <taxon>Metazoa</taxon>
        <taxon>Ecdysozoa</taxon>
        <taxon>Nematoda</taxon>
        <taxon>Chromadorea</taxon>
        <taxon>Rhabditida</taxon>
        <taxon>Tylenchina</taxon>
        <taxon>Panagrolaimomorpha</taxon>
        <taxon>Panagrolaimoidea</taxon>
        <taxon>Panagrolaimidae</taxon>
        <taxon>Panagrolaimus</taxon>
    </lineage>
</organism>
<keyword evidence="1" id="KW-1185">Reference proteome</keyword>
<reference evidence="2" key="1">
    <citation type="submission" date="2022-11" db="UniProtKB">
        <authorList>
            <consortium name="WormBaseParasite"/>
        </authorList>
    </citation>
    <scope>IDENTIFICATION</scope>
</reference>
<dbReference type="Proteomes" id="UP000887577">
    <property type="component" value="Unplaced"/>
</dbReference>
<dbReference type="AlphaFoldDB" id="A0A914YNJ6"/>